<gene>
    <name evidence="1" type="ORF">CLAFUR5_11762</name>
</gene>
<dbReference type="EMBL" id="CP090172">
    <property type="protein sequence ID" value="UJO22450.1"/>
    <property type="molecule type" value="Genomic_DNA"/>
</dbReference>
<accession>A0A9Q8UU24</accession>
<dbReference type="RefSeq" id="XP_047766816.1">
    <property type="nucleotide sequence ID" value="XM_047910910.1"/>
</dbReference>
<keyword evidence="2" id="KW-1185">Reference proteome</keyword>
<dbReference type="GeneID" id="71991640"/>
<evidence type="ECO:0000313" key="1">
    <source>
        <dbReference type="EMBL" id="UJO22450.1"/>
    </source>
</evidence>
<name>A0A9Q8UU24_PASFU</name>
<sequence length="327" mass="37129">MRRTSIEAYHESEYLDHCYSSKILDVQAASTLLHSALELEQGTRYLNDVAVQVWHLPAAPRQSKRRSNFNLIPQDVRARSGLELEIPPGSIPYNAQTDGMDDIEMSESYAASRFKVQQPFPLLPPLLNNDNPASPPFNFSEDFSREEESILPLYWEAHLARNLYAWLEYPETLSMQYELSYLDLQGNDGNSLDLKFEAKDYERIKLRHIRLPETSSTSDEREWIIIEVQLRCADSMAAEWSPGCEESAMPYWLLGLPVTAVIPSQRTLIDANKHQITTWSLANTNHVPSIHGRGVSRRFAHNFMCACAKGFGTIEVGHSPSVADRMG</sequence>
<dbReference type="Proteomes" id="UP000756132">
    <property type="component" value="Chromosome 10"/>
</dbReference>
<dbReference type="AlphaFoldDB" id="A0A9Q8UU24"/>
<reference evidence="1" key="1">
    <citation type="submission" date="2021-12" db="EMBL/GenBank/DDBJ databases">
        <authorList>
            <person name="Zaccaron A."/>
            <person name="Stergiopoulos I."/>
        </authorList>
    </citation>
    <scope>NUCLEOTIDE SEQUENCE</scope>
    <source>
        <strain evidence="1">Race5_Kim</strain>
    </source>
</reference>
<organism evidence="1 2">
    <name type="scientific">Passalora fulva</name>
    <name type="common">Tomato leaf mold</name>
    <name type="synonym">Cladosporium fulvum</name>
    <dbReference type="NCBI Taxonomy" id="5499"/>
    <lineage>
        <taxon>Eukaryota</taxon>
        <taxon>Fungi</taxon>
        <taxon>Dikarya</taxon>
        <taxon>Ascomycota</taxon>
        <taxon>Pezizomycotina</taxon>
        <taxon>Dothideomycetes</taxon>
        <taxon>Dothideomycetidae</taxon>
        <taxon>Mycosphaerellales</taxon>
        <taxon>Mycosphaerellaceae</taxon>
        <taxon>Fulvia</taxon>
    </lineage>
</organism>
<proteinExistence type="predicted"/>
<protein>
    <submittedName>
        <fullName evidence="1">Uncharacterized protein</fullName>
    </submittedName>
</protein>
<dbReference type="KEGG" id="ffu:CLAFUR5_11762"/>
<evidence type="ECO:0000313" key="2">
    <source>
        <dbReference type="Proteomes" id="UP000756132"/>
    </source>
</evidence>
<dbReference type="OrthoDB" id="10660291at2759"/>
<reference evidence="1" key="2">
    <citation type="journal article" date="2022" name="Microb. Genom.">
        <title>A chromosome-scale genome assembly of the tomato pathogen Cladosporium fulvum reveals a compartmentalized genome architecture and the presence of a dispensable chromosome.</title>
        <authorList>
            <person name="Zaccaron A.Z."/>
            <person name="Chen L.H."/>
            <person name="Samaras A."/>
            <person name="Stergiopoulos I."/>
        </authorList>
    </citation>
    <scope>NUCLEOTIDE SEQUENCE</scope>
    <source>
        <strain evidence="1">Race5_Kim</strain>
    </source>
</reference>